<reference evidence="1" key="1">
    <citation type="submission" date="2006-03" db="EMBL/GenBank/DDBJ databases">
        <authorList>
            <person name="Bowman J."/>
            <person name="Ferriera S."/>
            <person name="Johnson J."/>
            <person name="Kravitz S."/>
            <person name="Halpern A."/>
            <person name="Remington K."/>
            <person name="Beeson K."/>
            <person name="Tran B."/>
            <person name="Rogers Y.-H."/>
            <person name="Friedman R."/>
            <person name="Venter J.C."/>
        </authorList>
    </citation>
    <scope>NUCLEOTIDE SEQUENCE [LARGE SCALE GENOMIC DNA]</scope>
    <source>
        <strain evidence="1">ATCC 700755</strain>
    </source>
</reference>
<organism evidence="1 2">
    <name type="scientific">Psychroflexus torquis (strain ATCC 700755 / CIP 106069 / ACAM 623)</name>
    <dbReference type="NCBI Taxonomy" id="313595"/>
    <lineage>
        <taxon>Bacteria</taxon>
        <taxon>Pseudomonadati</taxon>
        <taxon>Bacteroidota</taxon>
        <taxon>Flavobacteriia</taxon>
        <taxon>Flavobacteriales</taxon>
        <taxon>Flavobacteriaceae</taxon>
        <taxon>Psychroflexus</taxon>
    </lineage>
</organism>
<accession>K4IEL4</accession>
<evidence type="ECO:0000313" key="1">
    <source>
        <dbReference type="EMBL" id="AFU68972.1"/>
    </source>
</evidence>
<reference evidence="1" key="2">
    <citation type="submission" date="2012-09" db="EMBL/GenBank/DDBJ databases">
        <title>The complete sequence of Psychroflexus torquis an extreme psychrophile from sea-ice that is stimulated by light.</title>
        <authorList>
            <person name="Feng S."/>
            <person name="Powell S.M."/>
            <person name="Bowman J.P."/>
        </authorList>
    </citation>
    <scope>NUCLEOTIDE SEQUENCE [LARGE SCALE GENOMIC DNA]</scope>
    <source>
        <strain evidence="1">ATCC 700755</strain>
    </source>
</reference>
<dbReference type="HOGENOM" id="CLU_3156982_0_0_10"/>
<sequence>MAELWEANSRELLLISRKKDKWYGRVKFIFGVCDFETNADSVPFCASD</sequence>
<gene>
    <name evidence="1" type="ordered locus">P700755_002182</name>
</gene>
<protein>
    <submittedName>
        <fullName evidence="1">Uncharacterized protein</fullName>
    </submittedName>
</protein>
<proteinExistence type="predicted"/>
<dbReference type="EMBL" id="CP003879">
    <property type="protein sequence ID" value="AFU68972.1"/>
    <property type="molecule type" value="Genomic_DNA"/>
</dbReference>
<dbReference type="Proteomes" id="UP000008514">
    <property type="component" value="Chromosome"/>
</dbReference>
<dbReference type="eggNOG" id="ENOG502Z8DB">
    <property type="taxonomic scope" value="Bacteria"/>
</dbReference>
<evidence type="ECO:0000313" key="2">
    <source>
        <dbReference type="Proteomes" id="UP000008514"/>
    </source>
</evidence>
<dbReference type="RefSeq" id="WP_015024550.1">
    <property type="nucleotide sequence ID" value="NC_018721.1"/>
</dbReference>
<name>K4IEL4_PSYTT</name>
<keyword evidence="2" id="KW-1185">Reference proteome</keyword>
<dbReference type="KEGG" id="ptq:P700755_002182"/>
<dbReference type="AlphaFoldDB" id="K4IEL4"/>